<organism evidence="4">
    <name type="scientific">Solibacter usitatus (strain Ellin6076)</name>
    <dbReference type="NCBI Taxonomy" id="234267"/>
    <lineage>
        <taxon>Bacteria</taxon>
        <taxon>Pseudomonadati</taxon>
        <taxon>Acidobacteriota</taxon>
        <taxon>Terriglobia</taxon>
        <taxon>Bryobacterales</taxon>
        <taxon>Solibacteraceae</taxon>
        <taxon>Candidatus Solibacter</taxon>
    </lineage>
</organism>
<gene>
    <name evidence="4" type="ordered locus">Acid_0540</name>
</gene>
<evidence type="ECO:0000256" key="2">
    <source>
        <dbReference type="ARBA" id="ARBA00023002"/>
    </source>
</evidence>
<dbReference type="PANTHER" id="PTHR44196:SF2">
    <property type="entry name" value="SHORT-CHAIN DEHYDROGENASE-RELATED"/>
    <property type="match status" value="1"/>
</dbReference>
<dbReference type="GO" id="GO:0016020">
    <property type="term" value="C:membrane"/>
    <property type="evidence" value="ECO:0007669"/>
    <property type="project" value="TreeGrafter"/>
</dbReference>
<name>Q02BL8_SOLUE</name>
<dbReference type="Gene3D" id="3.40.50.720">
    <property type="entry name" value="NAD(P)-binding Rossmann-like Domain"/>
    <property type="match status" value="1"/>
</dbReference>
<dbReference type="PANTHER" id="PTHR44196">
    <property type="entry name" value="DEHYDROGENASE/REDUCTASE SDR FAMILY MEMBER 7B"/>
    <property type="match status" value="1"/>
</dbReference>
<dbReference type="STRING" id="234267.Acid_0540"/>
<keyword evidence="2" id="KW-0560">Oxidoreductase</keyword>
<evidence type="ECO:0000256" key="3">
    <source>
        <dbReference type="RuleBase" id="RU000363"/>
    </source>
</evidence>
<comment type="similarity">
    <text evidence="1 3">Belongs to the short-chain dehydrogenases/reductases (SDR) family.</text>
</comment>
<dbReference type="EMBL" id="CP000473">
    <property type="protein sequence ID" value="ABJ81548.1"/>
    <property type="molecule type" value="Genomic_DNA"/>
</dbReference>
<evidence type="ECO:0000313" key="4">
    <source>
        <dbReference type="EMBL" id="ABJ81548.1"/>
    </source>
</evidence>
<dbReference type="CDD" id="cd05233">
    <property type="entry name" value="SDR_c"/>
    <property type="match status" value="1"/>
</dbReference>
<dbReference type="KEGG" id="sus:Acid_0540"/>
<dbReference type="PIRSF" id="PIRSF000126">
    <property type="entry name" value="11-beta-HSD1"/>
    <property type="match status" value="1"/>
</dbReference>
<dbReference type="InterPro" id="IPR002347">
    <property type="entry name" value="SDR_fam"/>
</dbReference>
<sequence length="257" mass="27644" precursor="true">MPRRVAMVTGASSGIGAAFARRLSRDGFALILVARRADRLESLARELGGAETVAADLTQHEGLARVEQRIASAADLELLVNNAGFGTKGKFHETSLEGQDAMHRLHVIATMRLTRAALAAMVPRGRGGVINVSSVAAFGQSPGNVSYCSTKAWMNSFTEGLDLELRSAGSPVRVQALCPGFTITEFHDAMGMSRDGIPAWMWMPADDVVDTSLRGLARGQVFVVPGAFYKLIVNVEKIVPRWVRSAAIVAAGRRRRK</sequence>
<accession>Q02BL8</accession>
<dbReference type="InterPro" id="IPR036291">
    <property type="entry name" value="NAD(P)-bd_dom_sf"/>
</dbReference>
<dbReference type="OrthoDB" id="9808814at2"/>
<proteinExistence type="inferred from homology"/>
<evidence type="ECO:0000256" key="1">
    <source>
        <dbReference type="ARBA" id="ARBA00006484"/>
    </source>
</evidence>
<dbReference type="PRINTS" id="PR00081">
    <property type="entry name" value="GDHRDH"/>
</dbReference>
<reference evidence="4" key="1">
    <citation type="submission" date="2006-10" db="EMBL/GenBank/DDBJ databases">
        <title>Complete sequence of Solibacter usitatus Ellin6076.</title>
        <authorList>
            <consortium name="US DOE Joint Genome Institute"/>
            <person name="Copeland A."/>
            <person name="Lucas S."/>
            <person name="Lapidus A."/>
            <person name="Barry K."/>
            <person name="Detter J.C."/>
            <person name="Glavina del Rio T."/>
            <person name="Hammon N."/>
            <person name="Israni S."/>
            <person name="Dalin E."/>
            <person name="Tice H."/>
            <person name="Pitluck S."/>
            <person name="Thompson L.S."/>
            <person name="Brettin T."/>
            <person name="Bruce D."/>
            <person name="Han C."/>
            <person name="Tapia R."/>
            <person name="Gilna P."/>
            <person name="Schmutz J."/>
            <person name="Larimer F."/>
            <person name="Land M."/>
            <person name="Hauser L."/>
            <person name="Kyrpides N."/>
            <person name="Mikhailova N."/>
            <person name="Janssen P.H."/>
            <person name="Kuske C.R."/>
            <person name="Richardson P."/>
        </authorList>
    </citation>
    <scope>NUCLEOTIDE SEQUENCE</scope>
    <source>
        <strain evidence="4">Ellin6076</strain>
    </source>
</reference>
<dbReference type="PRINTS" id="PR00080">
    <property type="entry name" value="SDRFAMILY"/>
</dbReference>
<dbReference type="Pfam" id="PF00106">
    <property type="entry name" value="adh_short"/>
    <property type="match status" value="1"/>
</dbReference>
<dbReference type="HOGENOM" id="CLU_010194_2_1_0"/>
<dbReference type="SUPFAM" id="SSF51735">
    <property type="entry name" value="NAD(P)-binding Rossmann-fold domains"/>
    <property type="match status" value="1"/>
</dbReference>
<dbReference type="AlphaFoldDB" id="Q02BL8"/>
<protein>
    <submittedName>
        <fullName evidence="4">Short-chain dehydrogenase/reductase SDR</fullName>
    </submittedName>
</protein>
<dbReference type="GO" id="GO:0016491">
    <property type="term" value="F:oxidoreductase activity"/>
    <property type="evidence" value="ECO:0007669"/>
    <property type="project" value="UniProtKB-KW"/>
</dbReference>
<dbReference type="InParanoid" id="Q02BL8"/>
<dbReference type="eggNOG" id="COG0300">
    <property type="taxonomic scope" value="Bacteria"/>
</dbReference>